<reference evidence="2" key="1">
    <citation type="submission" date="2016-10" db="EMBL/GenBank/DDBJ databases">
        <authorList>
            <person name="Varghese N."/>
            <person name="Submissions S."/>
        </authorList>
    </citation>
    <scope>NUCLEOTIDE SEQUENCE [LARGE SCALE GENOMIC DNA]</scope>
    <source>
        <strain evidence="2">DSM 21580</strain>
    </source>
</reference>
<name>A0A1H5TR78_9FLAO</name>
<protein>
    <recommendedName>
        <fullName evidence="3">Phosphohydrolase</fullName>
    </recommendedName>
</protein>
<gene>
    <name evidence="1" type="ORF">SAMN05421847_0549</name>
</gene>
<evidence type="ECO:0000313" key="1">
    <source>
        <dbReference type="EMBL" id="SEF65284.1"/>
    </source>
</evidence>
<organism evidence="1 2">
    <name type="scientific">Halpernia humi</name>
    <dbReference type="NCBI Taxonomy" id="493375"/>
    <lineage>
        <taxon>Bacteria</taxon>
        <taxon>Pseudomonadati</taxon>
        <taxon>Bacteroidota</taxon>
        <taxon>Flavobacteriia</taxon>
        <taxon>Flavobacteriales</taxon>
        <taxon>Weeksellaceae</taxon>
        <taxon>Chryseobacterium group</taxon>
        <taxon>Halpernia</taxon>
    </lineage>
</organism>
<sequence length="146" mass="17024">MKKKLLNKAIKIAEKAHRKQTDKFGAPYMGHVMRVMNAGRTLDEKIVGVLHDVLEDCPEITSETLYFEGFTEVQIFAIECLTKTSDLMDYDKFIKKVEQSPLAIAVKINDLKDNMDLTRFTGLMTERDFKRINKYLKAYQYLTEKY</sequence>
<evidence type="ECO:0008006" key="3">
    <source>
        <dbReference type="Google" id="ProtNLM"/>
    </source>
</evidence>
<dbReference type="EMBL" id="FNUS01000001">
    <property type="protein sequence ID" value="SEF65284.1"/>
    <property type="molecule type" value="Genomic_DNA"/>
</dbReference>
<dbReference type="OrthoDB" id="9802385at2"/>
<keyword evidence="2" id="KW-1185">Reference proteome</keyword>
<dbReference type="RefSeq" id="WP_103912563.1">
    <property type="nucleotide sequence ID" value="NZ_FNUS01000001.1"/>
</dbReference>
<accession>A0A1H5TR78</accession>
<dbReference type="Gene3D" id="1.10.3210.10">
    <property type="entry name" value="Hypothetical protein af1432"/>
    <property type="match status" value="1"/>
</dbReference>
<dbReference type="AlphaFoldDB" id="A0A1H5TR78"/>
<dbReference type="SUPFAM" id="SSF109604">
    <property type="entry name" value="HD-domain/PDEase-like"/>
    <property type="match status" value="1"/>
</dbReference>
<dbReference type="Proteomes" id="UP000236738">
    <property type="component" value="Unassembled WGS sequence"/>
</dbReference>
<evidence type="ECO:0000313" key="2">
    <source>
        <dbReference type="Proteomes" id="UP000236738"/>
    </source>
</evidence>
<proteinExistence type="predicted"/>